<dbReference type="OMA" id="CARGIVA"/>
<gene>
    <name evidence="2" type="primary">Dvir\GJ22834</name>
    <name evidence="2" type="ORF">Dvir_GJ22834</name>
</gene>
<dbReference type="SUPFAM" id="SSF46938">
    <property type="entry name" value="CRAL/TRIO N-terminal domain"/>
    <property type="match status" value="1"/>
</dbReference>
<dbReference type="SMART" id="SM00516">
    <property type="entry name" value="SEC14"/>
    <property type="match status" value="1"/>
</dbReference>
<dbReference type="Proteomes" id="UP000008792">
    <property type="component" value="Unassembled WGS sequence"/>
</dbReference>
<name>B4LXU4_DROVI</name>
<evidence type="ECO:0000259" key="1">
    <source>
        <dbReference type="PROSITE" id="PS50191"/>
    </source>
</evidence>
<dbReference type="InParanoid" id="B4LXU4"/>
<organism evidence="2 3">
    <name type="scientific">Drosophila virilis</name>
    <name type="common">Fruit fly</name>
    <dbReference type="NCBI Taxonomy" id="7244"/>
    <lineage>
        <taxon>Eukaryota</taxon>
        <taxon>Metazoa</taxon>
        <taxon>Ecdysozoa</taxon>
        <taxon>Arthropoda</taxon>
        <taxon>Hexapoda</taxon>
        <taxon>Insecta</taxon>
        <taxon>Pterygota</taxon>
        <taxon>Neoptera</taxon>
        <taxon>Endopterygota</taxon>
        <taxon>Diptera</taxon>
        <taxon>Brachycera</taxon>
        <taxon>Muscomorpha</taxon>
        <taxon>Ephydroidea</taxon>
        <taxon>Drosophilidae</taxon>
        <taxon>Drosophila</taxon>
    </lineage>
</organism>
<dbReference type="SUPFAM" id="SSF52087">
    <property type="entry name" value="CRAL/TRIO domain"/>
    <property type="match status" value="1"/>
</dbReference>
<dbReference type="PROSITE" id="PS50191">
    <property type="entry name" value="CRAL_TRIO"/>
    <property type="match status" value="1"/>
</dbReference>
<dbReference type="FunCoup" id="B4LXU4">
    <property type="interactions" value="1"/>
</dbReference>
<dbReference type="OrthoDB" id="6682367at2759"/>
<feature type="domain" description="CRAL-TRIO" evidence="1">
    <location>
        <begin position="95"/>
        <end position="254"/>
    </location>
</feature>
<dbReference type="PANTHER" id="PTHR10174:SF224">
    <property type="entry name" value="RETINOL-BINDING PROTEIN PINTA"/>
    <property type="match status" value="1"/>
</dbReference>
<proteinExistence type="predicted"/>
<accession>B4LXU4</accession>
<dbReference type="eggNOG" id="KOG1471">
    <property type="taxonomic scope" value="Eukaryota"/>
</dbReference>
<dbReference type="PhylomeDB" id="B4LXU4"/>
<dbReference type="AlphaFoldDB" id="B4LXU4"/>
<protein>
    <recommendedName>
        <fullName evidence="1">CRAL-TRIO domain-containing protein</fullName>
    </recommendedName>
</protein>
<dbReference type="Pfam" id="PF00650">
    <property type="entry name" value="CRAL_TRIO"/>
    <property type="match status" value="1"/>
</dbReference>
<dbReference type="CDD" id="cd00170">
    <property type="entry name" value="SEC14"/>
    <property type="match status" value="1"/>
</dbReference>
<dbReference type="PANTHER" id="PTHR10174">
    <property type="entry name" value="ALPHA-TOCOPHEROL TRANSFER PROTEIN-RELATED"/>
    <property type="match status" value="1"/>
</dbReference>
<reference evidence="2 3" key="1">
    <citation type="journal article" date="2007" name="Nature">
        <title>Evolution of genes and genomes on the Drosophila phylogeny.</title>
        <authorList>
            <consortium name="Drosophila 12 Genomes Consortium"/>
            <person name="Clark A.G."/>
            <person name="Eisen M.B."/>
            <person name="Smith D.R."/>
            <person name="Bergman C.M."/>
            <person name="Oliver B."/>
            <person name="Markow T.A."/>
            <person name="Kaufman T.C."/>
            <person name="Kellis M."/>
            <person name="Gelbart W."/>
            <person name="Iyer V.N."/>
            <person name="Pollard D.A."/>
            <person name="Sackton T.B."/>
            <person name="Larracuente A.M."/>
            <person name="Singh N.D."/>
            <person name="Abad J.P."/>
            <person name="Abt D.N."/>
            <person name="Adryan B."/>
            <person name="Aguade M."/>
            <person name="Akashi H."/>
            <person name="Anderson W.W."/>
            <person name="Aquadro C.F."/>
            <person name="Ardell D.H."/>
            <person name="Arguello R."/>
            <person name="Artieri C.G."/>
            <person name="Barbash D.A."/>
            <person name="Barker D."/>
            <person name="Barsanti P."/>
            <person name="Batterham P."/>
            <person name="Batzoglou S."/>
            <person name="Begun D."/>
            <person name="Bhutkar A."/>
            <person name="Blanco E."/>
            <person name="Bosak S.A."/>
            <person name="Bradley R.K."/>
            <person name="Brand A.D."/>
            <person name="Brent M.R."/>
            <person name="Brooks A.N."/>
            <person name="Brown R.H."/>
            <person name="Butlin R.K."/>
            <person name="Caggese C."/>
            <person name="Calvi B.R."/>
            <person name="Bernardo de Carvalho A."/>
            <person name="Caspi A."/>
            <person name="Castrezana S."/>
            <person name="Celniker S.E."/>
            <person name="Chang J.L."/>
            <person name="Chapple C."/>
            <person name="Chatterji S."/>
            <person name="Chinwalla A."/>
            <person name="Civetta A."/>
            <person name="Clifton S.W."/>
            <person name="Comeron J.M."/>
            <person name="Costello J.C."/>
            <person name="Coyne J.A."/>
            <person name="Daub J."/>
            <person name="David R.G."/>
            <person name="Delcher A.L."/>
            <person name="Delehaunty K."/>
            <person name="Do C.B."/>
            <person name="Ebling H."/>
            <person name="Edwards K."/>
            <person name="Eickbush T."/>
            <person name="Evans J.D."/>
            <person name="Filipski A."/>
            <person name="Findeiss S."/>
            <person name="Freyhult E."/>
            <person name="Fulton L."/>
            <person name="Fulton R."/>
            <person name="Garcia A.C."/>
            <person name="Gardiner A."/>
            <person name="Garfield D.A."/>
            <person name="Garvin B.E."/>
            <person name="Gibson G."/>
            <person name="Gilbert D."/>
            <person name="Gnerre S."/>
            <person name="Godfrey J."/>
            <person name="Good R."/>
            <person name="Gotea V."/>
            <person name="Gravely B."/>
            <person name="Greenberg A.J."/>
            <person name="Griffiths-Jones S."/>
            <person name="Gross S."/>
            <person name="Guigo R."/>
            <person name="Gustafson E.A."/>
            <person name="Haerty W."/>
            <person name="Hahn M.W."/>
            <person name="Halligan D.L."/>
            <person name="Halpern A.L."/>
            <person name="Halter G.M."/>
            <person name="Han M.V."/>
            <person name="Heger A."/>
            <person name="Hillier L."/>
            <person name="Hinrichs A.S."/>
            <person name="Holmes I."/>
            <person name="Hoskins R.A."/>
            <person name="Hubisz M.J."/>
            <person name="Hultmark D."/>
            <person name="Huntley M.A."/>
            <person name="Jaffe D.B."/>
            <person name="Jagadeeshan S."/>
            <person name="Jeck W.R."/>
            <person name="Johnson J."/>
            <person name="Jones C.D."/>
            <person name="Jordan W.C."/>
            <person name="Karpen G.H."/>
            <person name="Kataoka E."/>
            <person name="Keightley P.D."/>
            <person name="Kheradpour P."/>
            <person name="Kirkness E.F."/>
            <person name="Koerich L.B."/>
            <person name="Kristiansen K."/>
            <person name="Kudrna D."/>
            <person name="Kulathinal R.J."/>
            <person name="Kumar S."/>
            <person name="Kwok R."/>
            <person name="Lander E."/>
            <person name="Langley C.H."/>
            <person name="Lapoint R."/>
            <person name="Lazzaro B.P."/>
            <person name="Lee S.J."/>
            <person name="Levesque L."/>
            <person name="Li R."/>
            <person name="Lin C.F."/>
            <person name="Lin M.F."/>
            <person name="Lindblad-Toh K."/>
            <person name="Llopart A."/>
            <person name="Long M."/>
            <person name="Low L."/>
            <person name="Lozovsky E."/>
            <person name="Lu J."/>
            <person name="Luo M."/>
            <person name="Machado C.A."/>
            <person name="Makalowski W."/>
            <person name="Marzo M."/>
            <person name="Matsuda M."/>
            <person name="Matzkin L."/>
            <person name="McAllister B."/>
            <person name="McBride C.S."/>
            <person name="McKernan B."/>
            <person name="McKernan K."/>
            <person name="Mendez-Lago M."/>
            <person name="Minx P."/>
            <person name="Mollenhauer M.U."/>
            <person name="Montooth K."/>
            <person name="Mount S.M."/>
            <person name="Mu X."/>
            <person name="Myers E."/>
            <person name="Negre B."/>
            <person name="Newfeld S."/>
            <person name="Nielsen R."/>
            <person name="Noor M.A."/>
            <person name="O'Grady P."/>
            <person name="Pachter L."/>
            <person name="Papaceit M."/>
            <person name="Parisi M.J."/>
            <person name="Parisi M."/>
            <person name="Parts L."/>
            <person name="Pedersen J.S."/>
            <person name="Pesole G."/>
            <person name="Phillippy A.M."/>
            <person name="Ponting C.P."/>
            <person name="Pop M."/>
            <person name="Porcelli D."/>
            <person name="Powell J.R."/>
            <person name="Prohaska S."/>
            <person name="Pruitt K."/>
            <person name="Puig M."/>
            <person name="Quesneville H."/>
            <person name="Ram K.R."/>
            <person name="Rand D."/>
            <person name="Rasmussen M.D."/>
            <person name="Reed L.K."/>
            <person name="Reenan R."/>
            <person name="Reily A."/>
            <person name="Remington K.A."/>
            <person name="Rieger T.T."/>
            <person name="Ritchie M.G."/>
            <person name="Robin C."/>
            <person name="Rogers Y.H."/>
            <person name="Rohde C."/>
            <person name="Rozas J."/>
            <person name="Rubenfield M.J."/>
            <person name="Ruiz A."/>
            <person name="Russo S."/>
            <person name="Salzberg S.L."/>
            <person name="Sanchez-Gracia A."/>
            <person name="Saranga D.J."/>
            <person name="Sato H."/>
            <person name="Schaeffer S.W."/>
            <person name="Schatz M.C."/>
            <person name="Schlenke T."/>
            <person name="Schwartz R."/>
            <person name="Segarra C."/>
            <person name="Singh R.S."/>
            <person name="Sirot L."/>
            <person name="Sirota M."/>
            <person name="Sisneros N.B."/>
            <person name="Smith C.D."/>
            <person name="Smith T.F."/>
            <person name="Spieth J."/>
            <person name="Stage D.E."/>
            <person name="Stark A."/>
            <person name="Stephan W."/>
            <person name="Strausberg R.L."/>
            <person name="Strempel S."/>
            <person name="Sturgill D."/>
            <person name="Sutton G."/>
            <person name="Sutton G.G."/>
            <person name="Tao W."/>
            <person name="Teichmann S."/>
            <person name="Tobari Y.N."/>
            <person name="Tomimura Y."/>
            <person name="Tsolas J.M."/>
            <person name="Valente V.L."/>
            <person name="Venter E."/>
            <person name="Venter J.C."/>
            <person name="Vicario S."/>
            <person name="Vieira F.G."/>
            <person name="Vilella A.J."/>
            <person name="Villasante A."/>
            <person name="Walenz B."/>
            <person name="Wang J."/>
            <person name="Wasserman M."/>
            <person name="Watts T."/>
            <person name="Wilson D."/>
            <person name="Wilson R.K."/>
            <person name="Wing R.A."/>
            <person name="Wolfner M.F."/>
            <person name="Wong A."/>
            <person name="Wong G.K."/>
            <person name="Wu C.I."/>
            <person name="Wu G."/>
            <person name="Yamamoto D."/>
            <person name="Yang H.P."/>
            <person name="Yang S.P."/>
            <person name="Yorke J.A."/>
            <person name="Yoshida K."/>
            <person name="Zdobnov E."/>
            <person name="Zhang P."/>
            <person name="Zhang Y."/>
            <person name="Zimin A.V."/>
            <person name="Baldwin J."/>
            <person name="Abdouelleil A."/>
            <person name="Abdulkadir J."/>
            <person name="Abebe A."/>
            <person name="Abera B."/>
            <person name="Abreu J."/>
            <person name="Acer S.C."/>
            <person name="Aftuck L."/>
            <person name="Alexander A."/>
            <person name="An P."/>
            <person name="Anderson E."/>
            <person name="Anderson S."/>
            <person name="Arachi H."/>
            <person name="Azer M."/>
            <person name="Bachantsang P."/>
            <person name="Barry A."/>
            <person name="Bayul T."/>
            <person name="Berlin A."/>
            <person name="Bessette D."/>
            <person name="Bloom T."/>
            <person name="Blye J."/>
            <person name="Boguslavskiy L."/>
            <person name="Bonnet C."/>
            <person name="Boukhgalter B."/>
            <person name="Bourzgui I."/>
            <person name="Brown A."/>
            <person name="Cahill P."/>
            <person name="Channer S."/>
            <person name="Cheshatsang Y."/>
            <person name="Chuda L."/>
            <person name="Citroen M."/>
            <person name="Collymore A."/>
            <person name="Cooke P."/>
            <person name="Costello M."/>
            <person name="D'Aco K."/>
            <person name="Daza R."/>
            <person name="De Haan G."/>
            <person name="DeGray S."/>
            <person name="DeMaso C."/>
            <person name="Dhargay N."/>
            <person name="Dooley K."/>
            <person name="Dooley E."/>
            <person name="Doricent M."/>
            <person name="Dorje P."/>
            <person name="Dorjee K."/>
            <person name="Dupes A."/>
            <person name="Elong R."/>
            <person name="Falk J."/>
            <person name="Farina A."/>
            <person name="Faro S."/>
            <person name="Ferguson D."/>
            <person name="Fisher S."/>
            <person name="Foley C.D."/>
            <person name="Franke A."/>
            <person name="Friedrich D."/>
            <person name="Gadbois L."/>
            <person name="Gearin G."/>
            <person name="Gearin C.R."/>
            <person name="Giannoukos G."/>
            <person name="Goode T."/>
            <person name="Graham J."/>
            <person name="Grandbois E."/>
            <person name="Grewal S."/>
            <person name="Gyaltsen K."/>
            <person name="Hafez N."/>
            <person name="Hagos B."/>
            <person name="Hall J."/>
            <person name="Henson C."/>
            <person name="Hollinger A."/>
            <person name="Honan T."/>
            <person name="Huard M.D."/>
            <person name="Hughes L."/>
            <person name="Hurhula B."/>
            <person name="Husby M.E."/>
            <person name="Kamat A."/>
            <person name="Kanga B."/>
            <person name="Kashin S."/>
            <person name="Khazanovich D."/>
            <person name="Kisner P."/>
            <person name="Lance K."/>
            <person name="Lara M."/>
            <person name="Lee W."/>
            <person name="Lennon N."/>
            <person name="Letendre F."/>
            <person name="LeVine R."/>
            <person name="Lipovsky A."/>
            <person name="Liu X."/>
            <person name="Liu J."/>
            <person name="Liu S."/>
            <person name="Lokyitsang T."/>
            <person name="Lokyitsang Y."/>
            <person name="Lubonja R."/>
            <person name="Lui A."/>
            <person name="MacDonald P."/>
            <person name="Magnisalis V."/>
            <person name="Maru K."/>
            <person name="Matthews C."/>
            <person name="McCusker W."/>
            <person name="McDonough S."/>
            <person name="Mehta T."/>
            <person name="Meldrim J."/>
            <person name="Meneus L."/>
            <person name="Mihai O."/>
            <person name="Mihalev A."/>
            <person name="Mihova T."/>
            <person name="Mittelman R."/>
            <person name="Mlenga V."/>
            <person name="Montmayeur A."/>
            <person name="Mulrain L."/>
            <person name="Navidi A."/>
            <person name="Naylor J."/>
            <person name="Negash T."/>
            <person name="Nguyen T."/>
            <person name="Nguyen N."/>
            <person name="Nicol R."/>
            <person name="Norbu C."/>
            <person name="Norbu N."/>
            <person name="Novod N."/>
            <person name="O'Neill B."/>
            <person name="Osman S."/>
            <person name="Markiewicz E."/>
            <person name="Oyono O.L."/>
            <person name="Patti C."/>
            <person name="Phunkhang P."/>
            <person name="Pierre F."/>
            <person name="Priest M."/>
            <person name="Raghuraman S."/>
            <person name="Rege F."/>
            <person name="Reyes R."/>
            <person name="Rise C."/>
            <person name="Rogov P."/>
            <person name="Ross K."/>
            <person name="Ryan E."/>
            <person name="Settipalli S."/>
            <person name="Shea T."/>
            <person name="Sherpa N."/>
            <person name="Shi L."/>
            <person name="Shih D."/>
            <person name="Sparrow T."/>
            <person name="Spaulding J."/>
            <person name="Stalker J."/>
            <person name="Stange-Thomann N."/>
            <person name="Stavropoulos S."/>
            <person name="Stone C."/>
            <person name="Strader C."/>
            <person name="Tesfaye S."/>
            <person name="Thomson T."/>
            <person name="Thoulutsang Y."/>
            <person name="Thoulutsang D."/>
            <person name="Topham K."/>
            <person name="Topping I."/>
            <person name="Tsamla T."/>
            <person name="Vassiliev H."/>
            <person name="Vo A."/>
            <person name="Wangchuk T."/>
            <person name="Wangdi T."/>
            <person name="Weiand M."/>
            <person name="Wilkinson J."/>
            <person name="Wilson A."/>
            <person name="Yadav S."/>
            <person name="Young G."/>
            <person name="Yu Q."/>
            <person name="Zembek L."/>
            <person name="Zhong D."/>
            <person name="Zimmer A."/>
            <person name="Zwirko Z."/>
            <person name="Jaffe D.B."/>
            <person name="Alvarez P."/>
            <person name="Brockman W."/>
            <person name="Butler J."/>
            <person name="Chin C."/>
            <person name="Gnerre S."/>
            <person name="Grabherr M."/>
            <person name="Kleber M."/>
            <person name="Mauceli E."/>
            <person name="MacCallum I."/>
        </authorList>
    </citation>
    <scope>NUCLEOTIDE SEQUENCE [LARGE SCALE GENOMIC DNA]</scope>
    <source>
        <strain evidence="3">Tucson 15010-1051.87</strain>
    </source>
</reference>
<evidence type="ECO:0000313" key="2">
    <source>
        <dbReference type="EMBL" id="EDW67903.1"/>
    </source>
</evidence>
<dbReference type="GO" id="GO:0016020">
    <property type="term" value="C:membrane"/>
    <property type="evidence" value="ECO:0007669"/>
    <property type="project" value="TreeGrafter"/>
</dbReference>
<dbReference type="GO" id="GO:1902936">
    <property type="term" value="F:phosphatidylinositol bisphosphate binding"/>
    <property type="evidence" value="ECO:0007669"/>
    <property type="project" value="TreeGrafter"/>
</dbReference>
<dbReference type="EMBL" id="CH940650">
    <property type="protein sequence ID" value="EDW67903.1"/>
    <property type="molecule type" value="Genomic_DNA"/>
</dbReference>
<dbReference type="KEGG" id="dvi:6630566"/>
<dbReference type="STRING" id="7244.B4LXU4"/>
<dbReference type="Gene3D" id="3.40.525.10">
    <property type="entry name" value="CRAL-TRIO lipid binding domain"/>
    <property type="match status" value="1"/>
</dbReference>
<evidence type="ECO:0000313" key="3">
    <source>
        <dbReference type="Proteomes" id="UP000008792"/>
    </source>
</evidence>
<dbReference type="SMR" id="B4LXU4"/>
<dbReference type="InterPro" id="IPR036273">
    <property type="entry name" value="CRAL/TRIO_N_dom_sf"/>
</dbReference>
<dbReference type="InterPro" id="IPR001251">
    <property type="entry name" value="CRAL-TRIO_dom"/>
</dbReference>
<dbReference type="Gene3D" id="1.20.5.1200">
    <property type="entry name" value="Alpha-tocopherol transfer"/>
    <property type="match status" value="1"/>
</dbReference>
<dbReference type="InterPro" id="IPR036865">
    <property type="entry name" value="CRAL-TRIO_dom_sf"/>
</dbReference>
<dbReference type="Gene3D" id="1.10.8.20">
    <property type="entry name" value="N-terminal domain of phosphatidylinositol transfer protein sec14p"/>
    <property type="match status" value="1"/>
</dbReference>
<keyword evidence="3" id="KW-1185">Reference proteome</keyword>
<sequence length="283" mass="32985">MCSHDNDIVADYPDLDSTFENEQELILKKEQLQVQELRDWLDANPNINGCKAYANLHFFLRTCKFDVDRAKKKLKTFYQMRAERTEWFENCDPMLPEIQELLALGVFLPVDGVDEQQRKVVIIRTAAHDPKRHTQNNVFKTSKMILDLLLKFEPDNCARGIVAIMDMQGVQLGHALQLNPKLIKRSVESWTAYPCQPKLLEFTNTPRHVNIFLNTFRVFMTPKIRSRVAVRREGTMVKCMQLPKDLGGQGPSYKELAIKWKQLVEQHADFYLEQGKYKSIVKR</sequence>
<dbReference type="HOGENOM" id="CLU_046597_3_1_1"/>